<keyword evidence="7" id="KW-1133">Transmembrane helix</keyword>
<protein>
    <recommendedName>
        <fullName evidence="8">Ig-like domain-containing protein</fullName>
    </recommendedName>
</protein>
<reference evidence="10" key="2">
    <citation type="submission" date="2023-03" db="EMBL/GenBank/DDBJ databases">
        <authorList>
            <consortium name="Wellcome Sanger Institute Data Sharing"/>
        </authorList>
    </citation>
    <scope>NUCLEOTIDE SEQUENCE [LARGE SCALE GENOMIC DNA]</scope>
</reference>
<dbReference type="SUPFAM" id="SSF48726">
    <property type="entry name" value="Immunoglobulin"/>
    <property type="match status" value="1"/>
</dbReference>
<dbReference type="InterPro" id="IPR013106">
    <property type="entry name" value="Ig_V-set"/>
</dbReference>
<dbReference type="GO" id="GO:0050863">
    <property type="term" value="P:regulation of T cell activation"/>
    <property type="evidence" value="ECO:0007669"/>
    <property type="project" value="UniProtKB-ARBA"/>
</dbReference>
<evidence type="ECO:0000313" key="10">
    <source>
        <dbReference type="Proteomes" id="UP000265100"/>
    </source>
</evidence>
<feature type="transmembrane region" description="Helical" evidence="7">
    <location>
        <begin position="182"/>
        <end position="200"/>
    </location>
</feature>
<dbReference type="Ensembl" id="ENSACLT00000008100.2">
    <property type="protein sequence ID" value="ENSACLP00000007919.2"/>
    <property type="gene ID" value="ENSACLG00000005398.2"/>
</dbReference>
<keyword evidence="2" id="KW-0732">Signal</keyword>
<evidence type="ECO:0000256" key="4">
    <source>
        <dbReference type="ARBA" id="ARBA00023157"/>
    </source>
</evidence>
<dbReference type="Gene3D" id="2.60.40.10">
    <property type="entry name" value="Immunoglobulins"/>
    <property type="match status" value="1"/>
</dbReference>
<accession>A0A3P8NT55</accession>
<evidence type="ECO:0000256" key="6">
    <source>
        <dbReference type="ARBA" id="ARBA00023319"/>
    </source>
</evidence>
<name>A0A3P8NT55_ASTCA</name>
<comment type="subcellular location">
    <subcellularLocation>
        <location evidence="1">Membrane</location>
    </subcellularLocation>
</comment>
<dbReference type="PROSITE" id="PS50835">
    <property type="entry name" value="IG_LIKE"/>
    <property type="match status" value="1"/>
</dbReference>
<dbReference type="SMART" id="SM00409">
    <property type="entry name" value="IG"/>
    <property type="match status" value="1"/>
</dbReference>
<dbReference type="GO" id="GO:1903037">
    <property type="term" value="P:regulation of leukocyte cell-cell adhesion"/>
    <property type="evidence" value="ECO:0007669"/>
    <property type="project" value="UniProtKB-ARBA"/>
</dbReference>
<keyword evidence="4" id="KW-1015">Disulfide bond</keyword>
<keyword evidence="10" id="KW-1185">Reference proteome</keyword>
<evidence type="ECO:0000259" key="8">
    <source>
        <dbReference type="PROSITE" id="PS50835"/>
    </source>
</evidence>
<reference evidence="9" key="3">
    <citation type="submission" date="2025-08" db="UniProtKB">
        <authorList>
            <consortium name="Ensembl"/>
        </authorList>
    </citation>
    <scope>IDENTIFICATION</scope>
</reference>
<evidence type="ECO:0000256" key="7">
    <source>
        <dbReference type="SAM" id="Phobius"/>
    </source>
</evidence>
<evidence type="ECO:0000256" key="5">
    <source>
        <dbReference type="ARBA" id="ARBA00023180"/>
    </source>
</evidence>
<keyword evidence="6" id="KW-0393">Immunoglobulin domain</keyword>
<dbReference type="InterPro" id="IPR007110">
    <property type="entry name" value="Ig-like_dom"/>
</dbReference>
<keyword evidence="5" id="KW-0325">Glycoprotein</keyword>
<sequence>MRAALSVHTRERTSSQTIITFVGEDVTLPCHLKPASDAVSKSVEWRRLDLDPTNVHVWNEGQNHLVNQNPSYKGRTALSTGKLRRGDFSLKLSRVKHSDSGTYTCYFPSEVKRSTVELLVRKNLTAEPTVRGSNASVMLRGIFIPLISIKAVFSNSPDTWWRMILIRPFILSYTSMFTLEQLYWTIFCLNLLFLFFIFTFRQQE</sequence>
<keyword evidence="7" id="KW-0812">Transmembrane</keyword>
<organism evidence="9 10">
    <name type="scientific">Astatotilapia calliptera</name>
    <name type="common">Eastern happy</name>
    <name type="synonym">Chromis callipterus</name>
    <dbReference type="NCBI Taxonomy" id="8154"/>
    <lineage>
        <taxon>Eukaryota</taxon>
        <taxon>Metazoa</taxon>
        <taxon>Chordata</taxon>
        <taxon>Craniata</taxon>
        <taxon>Vertebrata</taxon>
        <taxon>Euteleostomi</taxon>
        <taxon>Actinopterygii</taxon>
        <taxon>Neopterygii</taxon>
        <taxon>Teleostei</taxon>
        <taxon>Neoteleostei</taxon>
        <taxon>Acanthomorphata</taxon>
        <taxon>Ovalentaria</taxon>
        <taxon>Cichlomorphae</taxon>
        <taxon>Cichliformes</taxon>
        <taxon>Cichlidae</taxon>
        <taxon>African cichlids</taxon>
        <taxon>Pseudocrenilabrinae</taxon>
        <taxon>Haplochromini</taxon>
        <taxon>Astatotilapia</taxon>
    </lineage>
</organism>
<dbReference type="InterPro" id="IPR013783">
    <property type="entry name" value="Ig-like_fold"/>
</dbReference>
<evidence type="ECO:0000256" key="2">
    <source>
        <dbReference type="ARBA" id="ARBA00022729"/>
    </source>
</evidence>
<dbReference type="GO" id="GO:0016020">
    <property type="term" value="C:membrane"/>
    <property type="evidence" value="ECO:0007669"/>
    <property type="project" value="UniProtKB-SubCell"/>
</dbReference>
<dbReference type="InterPro" id="IPR003599">
    <property type="entry name" value="Ig_sub"/>
</dbReference>
<dbReference type="OMA" id="WTFFITL"/>
<evidence type="ECO:0000256" key="3">
    <source>
        <dbReference type="ARBA" id="ARBA00023136"/>
    </source>
</evidence>
<dbReference type="Proteomes" id="UP000265100">
    <property type="component" value="Chromosome 3"/>
</dbReference>
<proteinExistence type="predicted"/>
<feature type="domain" description="Ig-like" evidence="8">
    <location>
        <begin position="23"/>
        <end position="117"/>
    </location>
</feature>
<dbReference type="SMART" id="SM00406">
    <property type="entry name" value="IGv"/>
    <property type="match status" value="1"/>
</dbReference>
<reference evidence="9 10" key="1">
    <citation type="submission" date="2018-05" db="EMBL/GenBank/DDBJ databases">
        <authorList>
            <person name="Datahose"/>
        </authorList>
    </citation>
    <scope>NUCLEOTIDE SEQUENCE</scope>
</reference>
<keyword evidence="3 7" id="KW-0472">Membrane</keyword>
<dbReference type="Pfam" id="PF07686">
    <property type="entry name" value="V-set"/>
    <property type="match status" value="1"/>
</dbReference>
<dbReference type="InterPro" id="IPR036179">
    <property type="entry name" value="Ig-like_dom_sf"/>
</dbReference>
<evidence type="ECO:0000256" key="1">
    <source>
        <dbReference type="ARBA" id="ARBA00004370"/>
    </source>
</evidence>
<dbReference type="FunFam" id="2.60.40.10:FF:000142">
    <property type="entry name" value="V-set domain-containing T-cell activation inhibitor 1"/>
    <property type="match status" value="1"/>
</dbReference>
<reference evidence="9" key="4">
    <citation type="submission" date="2025-09" db="UniProtKB">
        <authorList>
            <consortium name="Ensembl"/>
        </authorList>
    </citation>
    <scope>IDENTIFICATION</scope>
</reference>
<evidence type="ECO:0000313" key="9">
    <source>
        <dbReference type="Ensembl" id="ENSACLP00000007919.2"/>
    </source>
</evidence>
<dbReference type="PANTHER" id="PTHR24100">
    <property type="entry name" value="BUTYROPHILIN"/>
    <property type="match status" value="1"/>
</dbReference>
<dbReference type="GeneTree" id="ENSGT01050000244843"/>
<dbReference type="InterPro" id="IPR050504">
    <property type="entry name" value="IgSF_BTN/MOG"/>
</dbReference>
<dbReference type="AlphaFoldDB" id="A0A3P8NT55"/>